<evidence type="ECO:0000256" key="1">
    <source>
        <dbReference type="ARBA" id="ARBA00004123"/>
    </source>
</evidence>
<evidence type="ECO:0000313" key="9">
    <source>
        <dbReference type="EMBL" id="KAK3774545.1"/>
    </source>
</evidence>
<comment type="caution">
    <text evidence="9">The sequence shown here is derived from an EMBL/GenBank/DDBJ whole genome shotgun (WGS) entry which is preliminary data.</text>
</comment>
<dbReference type="AlphaFoldDB" id="A0AAE0ZS18"/>
<keyword evidence="6" id="KW-0539">Nucleus</keyword>
<evidence type="ECO:0000256" key="6">
    <source>
        <dbReference type="ARBA" id="ARBA00023242"/>
    </source>
</evidence>
<dbReference type="GO" id="GO:0007346">
    <property type="term" value="P:regulation of mitotic cell cycle"/>
    <property type="evidence" value="ECO:0007669"/>
    <property type="project" value="TreeGrafter"/>
</dbReference>
<dbReference type="InterPro" id="IPR019355">
    <property type="entry name" value="Cell_cycle_regulator_Mat89Bb"/>
</dbReference>
<evidence type="ECO:0000256" key="8">
    <source>
        <dbReference type="ARBA" id="ARBA00061603"/>
    </source>
</evidence>
<keyword evidence="4" id="KW-0132">Cell division</keyword>
<keyword evidence="7" id="KW-0131">Cell cycle</keyword>
<evidence type="ECO:0000256" key="5">
    <source>
        <dbReference type="ARBA" id="ARBA00022776"/>
    </source>
</evidence>
<sequence>MSLFPISHKTVFVLDRSPYFTQSCNQPIEYDVLSRSKGSGIIPAAPITKSLWTCCIEALQEYLRIVMDIYPREKQIRVVTGSSSMNQWNCTDMISTILTKLSLVGPPKKEDYDFSILHDLSAAVNSLREPTMQQLQKMEGTGQAVKNRGRIILLTNIKNQSQMEKIEGFVQKEITQLNMTDSTDFCICDFALLLLQSVPNPSSYCSILFINLAPRGRQNPKVFALRIEMFRDNEKKVEKILRPALSVQQVCPCKLNKQVGGGVLVESHKNPVLVSQKHRGYLVMPHAWKFTAICESHKRSVCAEETGWQLQMSCWRQKNTFSCWNCLYMVRISGRAPLASSKIFLGDDQRARVEVAELKS</sequence>
<dbReference type="PANTHER" id="PTHR12955:SF1">
    <property type="entry name" value="INTEGRATOR COMPLEX SUBUNIT 13"/>
    <property type="match status" value="1"/>
</dbReference>
<proteinExistence type="inferred from homology"/>
<evidence type="ECO:0000256" key="2">
    <source>
        <dbReference type="ARBA" id="ARBA00004496"/>
    </source>
</evidence>
<dbReference type="Pfam" id="PF10221">
    <property type="entry name" value="Mat89Bb"/>
    <property type="match status" value="1"/>
</dbReference>
<keyword evidence="5" id="KW-0498">Mitosis</keyword>
<reference evidence="9" key="1">
    <citation type="journal article" date="2023" name="G3 (Bethesda)">
        <title>A reference genome for the long-term kleptoplast-retaining sea slug Elysia crispata morphotype clarki.</title>
        <authorList>
            <person name="Eastman K.E."/>
            <person name="Pendleton A.L."/>
            <person name="Shaikh M.A."/>
            <person name="Suttiyut T."/>
            <person name="Ogas R."/>
            <person name="Tomko P."/>
            <person name="Gavelis G."/>
            <person name="Widhalm J.R."/>
            <person name="Wisecaver J.H."/>
        </authorList>
    </citation>
    <scope>NUCLEOTIDE SEQUENCE</scope>
    <source>
        <strain evidence="9">ECLA1</strain>
    </source>
</reference>
<comment type="subcellular location">
    <subcellularLocation>
        <location evidence="2">Cytoplasm</location>
    </subcellularLocation>
    <subcellularLocation>
        <location evidence="1">Nucleus</location>
    </subcellularLocation>
</comment>
<accession>A0AAE0ZS18</accession>
<evidence type="ECO:0008006" key="11">
    <source>
        <dbReference type="Google" id="ProtNLM"/>
    </source>
</evidence>
<gene>
    <name evidence="9" type="ORF">RRG08_049481</name>
</gene>
<dbReference type="Proteomes" id="UP001283361">
    <property type="component" value="Unassembled WGS sequence"/>
</dbReference>
<evidence type="ECO:0000256" key="3">
    <source>
        <dbReference type="ARBA" id="ARBA00022490"/>
    </source>
</evidence>
<dbReference type="GO" id="GO:0051301">
    <property type="term" value="P:cell division"/>
    <property type="evidence" value="ECO:0007669"/>
    <property type="project" value="UniProtKB-KW"/>
</dbReference>
<dbReference type="GO" id="GO:0051642">
    <property type="term" value="P:centrosome localization"/>
    <property type="evidence" value="ECO:0007669"/>
    <property type="project" value="TreeGrafter"/>
</dbReference>
<dbReference type="EMBL" id="JAWDGP010003406">
    <property type="protein sequence ID" value="KAK3774545.1"/>
    <property type="molecule type" value="Genomic_DNA"/>
</dbReference>
<keyword evidence="3" id="KW-0963">Cytoplasm</keyword>
<comment type="similarity">
    <text evidence="8">Belongs to the Integrator subunit 13 family.</text>
</comment>
<dbReference type="GO" id="GO:0005737">
    <property type="term" value="C:cytoplasm"/>
    <property type="evidence" value="ECO:0007669"/>
    <property type="project" value="UniProtKB-SubCell"/>
</dbReference>
<dbReference type="PANTHER" id="PTHR12955">
    <property type="entry name" value="SARCOMA ANTIGEN NY-SAR-95-RELATED"/>
    <property type="match status" value="1"/>
</dbReference>
<evidence type="ECO:0000313" key="10">
    <source>
        <dbReference type="Proteomes" id="UP001283361"/>
    </source>
</evidence>
<dbReference type="GO" id="GO:0032039">
    <property type="term" value="C:integrator complex"/>
    <property type="evidence" value="ECO:0007669"/>
    <property type="project" value="TreeGrafter"/>
</dbReference>
<name>A0AAE0ZS18_9GAST</name>
<evidence type="ECO:0000256" key="4">
    <source>
        <dbReference type="ARBA" id="ARBA00022618"/>
    </source>
</evidence>
<protein>
    <recommendedName>
        <fullName evidence="11">Protein asunder</fullName>
    </recommendedName>
</protein>
<organism evidence="9 10">
    <name type="scientific">Elysia crispata</name>
    <name type="common">lettuce slug</name>
    <dbReference type="NCBI Taxonomy" id="231223"/>
    <lineage>
        <taxon>Eukaryota</taxon>
        <taxon>Metazoa</taxon>
        <taxon>Spiralia</taxon>
        <taxon>Lophotrochozoa</taxon>
        <taxon>Mollusca</taxon>
        <taxon>Gastropoda</taxon>
        <taxon>Heterobranchia</taxon>
        <taxon>Euthyneura</taxon>
        <taxon>Panpulmonata</taxon>
        <taxon>Sacoglossa</taxon>
        <taxon>Placobranchoidea</taxon>
        <taxon>Plakobranchidae</taxon>
        <taxon>Elysia</taxon>
    </lineage>
</organism>
<keyword evidence="10" id="KW-1185">Reference proteome</keyword>
<evidence type="ECO:0000256" key="7">
    <source>
        <dbReference type="ARBA" id="ARBA00023306"/>
    </source>
</evidence>